<dbReference type="Gene3D" id="3.40.190.170">
    <property type="entry name" value="Bacterial extracellular solute-binding protein, family 7"/>
    <property type="match status" value="1"/>
</dbReference>
<dbReference type="InterPro" id="IPR038404">
    <property type="entry name" value="TRAP_DctP_sf"/>
</dbReference>
<name>A0AAE8G950_ACIPI</name>
<evidence type="ECO:0000256" key="1">
    <source>
        <dbReference type="SAM" id="SignalP"/>
    </source>
</evidence>
<sequence>MKKRLGMIGAAFCCAVGTVHAGQNVCVFDLLGKSGESYKMMEEWALAAKEWQADITLIPFQDEGLVDRKLREGKCDAAYMTSMRARNYNKFAGSIDAIGGVTSNAIAQKAISYVLDKRNKHRMVTAQNGTNYEVVGIVQIGLAYLFVRDKNLNSIEKVRGTKFAILQYDSAQKIMVESVGAKPIPSEITDFVKKFNSGQVDAIAAPAYAYKPLEIGKGVGTKGAMFTFPVVNVTGDLIARSDKFPTDFGIKSRAWFTQQLPQNFAMIKRLEMGVPSKIKMNFSVEDKTKYQKILREGRLNLTKQGVYDATMMSVLKRARCTVERTNFECTLSGE</sequence>
<dbReference type="InterPro" id="IPR045758">
    <property type="entry name" value="AdeT1/2"/>
</dbReference>
<dbReference type="EMBL" id="SGTH01000011">
    <property type="protein sequence ID" value="RZH25116.1"/>
    <property type="molecule type" value="Genomic_DNA"/>
</dbReference>
<organism evidence="2 3">
    <name type="scientific">Acinetobacter pittii</name>
    <name type="common">Acinetobacter genomosp. 3</name>
    <dbReference type="NCBI Taxonomy" id="48296"/>
    <lineage>
        <taxon>Bacteria</taxon>
        <taxon>Pseudomonadati</taxon>
        <taxon>Pseudomonadota</taxon>
        <taxon>Gammaproteobacteria</taxon>
        <taxon>Moraxellales</taxon>
        <taxon>Moraxellaceae</taxon>
        <taxon>Acinetobacter</taxon>
        <taxon>Acinetobacter calcoaceticus/baumannii complex</taxon>
    </lineage>
</organism>
<accession>A0AAE8G950</accession>
<feature type="chain" id="PRO_5041972856" evidence="1">
    <location>
        <begin position="22"/>
        <end position="334"/>
    </location>
</feature>
<comment type="caution">
    <text evidence="2">The sequence shown here is derived from an EMBL/GenBank/DDBJ whole genome shotgun (WGS) entry which is preliminary data.</text>
</comment>
<proteinExistence type="predicted"/>
<feature type="signal peptide" evidence="1">
    <location>
        <begin position="1"/>
        <end position="21"/>
    </location>
</feature>
<dbReference type="Proteomes" id="UP000294065">
    <property type="component" value="Unassembled WGS sequence"/>
</dbReference>
<dbReference type="AlphaFoldDB" id="A0AAE8G950"/>
<protein>
    <submittedName>
        <fullName evidence="2">RND transporter</fullName>
    </submittedName>
</protein>
<dbReference type="RefSeq" id="WP_130174278.1">
    <property type="nucleotide sequence ID" value="NZ_SGTH01000011.1"/>
</dbReference>
<gene>
    <name evidence="2" type="ORF">EXD98_18670</name>
</gene>
<evidence type="ECO:0000313" key="2">
    <source>
        <dbReference type="EMBL" id="RZH25116.1"/>
    </source>
</evidence>
<dbReference type="SUPFAM" id="SSF53850">
    <property type="entry name" value="Periplasmic binding protein-like II"/>
    <property type="match status" value="1"/>
</dbReference>
<keyword evidence="1" id="KW-0732">Signal</keyword>
<reference evidence="2 3" key="1">
    <citation type="submission" date="2019-02" db="EMBL/GenBank/DDBJ databases">
        <title>The Batch Genome Submission of Acinetobacter spp. strains.</title>
        <authorList>
            <person name="Qin J."/>
            <person name="Hu Y."/>
            <person name="Ye H."/>
            <person name="Wei L."/>
            <person name="Feng Y."/>
            <person name="Zong Z."/>
        </authorList>
    </citation>
    <scope>NUCLEOTIDE SEQUENCE [LARGE SCALE GENOMIC DNA]</scope>
    <source>
        <strain evidence="2 3">WCHAP100012</strain>
    </source>
</reference>
<dbReference type="Pfam" id="PF19582">
    <property type="entry name" value="AdeT1_2"/>
    <property type="match status" value="1"/>
</dbReference>
<evidence type="ECO:0000313" key="3">
    <source>
        <dbReference type="Proteomes" id="UP000294065"/>
    </source>
</evidence>